<accession>F7ZE84</accession>
<protein>
    <submittedName>
        <fullName evidence="1">Gene transfer agent protein</fullName>
    </submittedName>
</protein>
<dbReference type="eggNOG" id="ENOG5032U2V">
    <property type="taxonomic scope" value="Bacteria"/>
</dbReference>
<proteinExistence type="predicted"/>
<sequence length="136" mass="14587">MSYAVSGSLQAAIYDALISDTNLNALVGGAVYDALPTGVLPATYVSLGVERVRDASDQTGHGALHTLQIAVVTSQPGFASAKTVAAAISDVLHDADLTLSRGRLIYLRFERADARRIDSRSAREIQLRFRARVEDE</sequence>
<gene>
    <name evidence="1" type="ordered locus">RLO149_c014080</name>
</gene>
<reference evidence="1 2" key="1">
    <citation type="journal article" date="2011" name="BMC Genomics">
        <title>Comparative genome analysis and genome-guided physiological analysis of Roseobacter litoralis.</title>
        <authorList>
            <person name="Kalhoefer D."/>
            <person name="Thole S."/>
            <person name="Voget S."/>
            <person name="Lehmann R."/>
            <person name="Liesegang H."/>
            <person name="Wollher A."/>
            <person name="Daniel R."/>
            <person name="Simon M."/>
            <person name="Brinkhoff T."/>
        </authorList>
    </citation>
    <scope>NUCLEOTIDE SEQUENCE [LARGE SCALE GENOMIC DNA]</scope>
    <source>
        <strain evidence="2">ATCC 49566 / DSM 6996 / JCM 21268 / NBRC 15278 / OCh 149</strain>
    </source>
</reference>
<dbReference type="Pfam" id="PF11367">
    <property type="entry name" value="Tail_completion_gp17"/>
    <property type="match status" value="1"/>
</dbReference>
<dbReference type="Proteomes" id="UP000001353">
    <property type="component" value="Chromosome"/>
</dbReference>
<dbReference type="STRING" id="391595.RLO149_c014080"/>
<dbReference type="EMBL" id="CP002623">
    <property type="protein sequence ID" value="AEI93405.1"/>
    <property type="molecule type" value="Genomic_DNA"/>
</dbReference>
<name>F7ZE84_ROSLO</name>
<dbReference type="Gene3D" id="3.30.2000.30">
    <property type="match status" value="1"/>
</dbReference>
<dbReference type="InterPro" id="IPR021508">
    <property type="entry name" value="Gp17-like"/>
</dbReference>
<evidence type="ECO:0000313" key="1">
    <source>
        <dbReference type="EMBL" id="AEI93405.1"/>
    </source>
</evidence>
<dbReference type="KEGG" id="rli:RLO149_c014080"/>
<dbReference type="InterPro" id="IPR053745">
    <property type="entry name" value="Viral_Tail_Comp_sf"/>
</dbReference>
<organism evidence="1 2">
    <name type="scientific">Roseobacter litoralis (strain ATCC 49566 / DSM 6996 / JCM 21268 / NBRC 15278 / OCh 149)</name>
    <dbReference type="NCBI Taxonomy" id="391595"/>
    <lineage>
        <taxon>Bacteria</taxon>
        <taxon>Pseudomonadati</taxon>
        <taxon>Pseudomonadota</taxon>
        <taxon>Alphaproteobacteria</taxon>
        <taxon>Rhodobacterales</taxon>
        <taxon>Roseobacteraceae</taxon>
        <taxon>Roseobacter</taxon>
    </lineage>
</organism>
<dbReference type="HOGENOM" id="CLU_126531_0_1_5"/>
<evidence type="ECO:0000313" key="2">
    <source>
        <dbReference type="Proteomes" id="UP000001353"/>
    </source>
</evidence>
<dbReference type="OrthoDB" id="7644395at2"/>
<keyword evidence="2" id="KW-1185">Reference proteome</keyword>
<dbReference type="RefSeq" id="WP_013961342.1">
    <property type="nucleotide sequence ID" value="NC_015730.1"/>
</dbReference>
<dbReference type="AlphaFoldDB" id="F7ZE84"/>